<dbReference type="EMBL" id="QAOT01000003">
    <property type="protein sequence ID" value="PTR19932.1"/>
    <property type="molecule type" value="Genomic_DNA"/>
</dbReference>
<dbReference type="InterPro" id="IPR007210">
    <property type="entry name" value="ABC_Gly_betaine_transp_sub-bd"/>
</dbReference>
<dbReference type="SUPFAM" id="SSF53850">
    <property type="entry name" value="Periplasmic binding protein-like II"/>
    <property type="match status" value="1"/>
</dbReference>
<dbReference type="GO" id="GO:0033265">
    <property type="term" value="F:choline binding"/>
    <property type="evidence" value="ECO:0007669"/>
    <property type="project" value="InterPro"/>
</dbReference>
<protein>
    <submittedName>
        <fullName evidence="3">Glycine betaine/proline transport system substrate-binding protein</fullName>
    </submittedName>
</protein>
<keyword evidence="4" id="KW-1185">Reference proteome</keyword>
<dbReference type="Pfam" id="PF04069">
    <property type="entry name" value="OpuAC"/>
    <property type="match status" value="1"/>
</dbReference>
<comment type="caution">
    <text evidence="3">The sequence shown here is derived from an EMBL/GenBank/DDBJ whole genome shotgun (WGS) entry which is preliminary data.</text>
</comment>
<dbReference type="GO" id="GO:0022857">
    <property type="term" value="F:transmembrane transporter activity"/>
    <property type="evidence" value="ECO:0007669"/>
    <property type="project" value="InterPro"/>
</dbReference>
<evidence type="ECO:0000313" key="4">
    <source>
        <dbReference type="Proteomes" id="UP000244060"/>
    </source>
</evidence>
<feature type="domain" description="ABC-type glycine betaine transport system substrate-binding" evidence="2">
    <location>
        <begin position="29"/>
        <end position="277"/>
    </location>
</feature>
<dbReference type="Gene3D" id="3.40.190.10">
    <property type="entry name" value="Periplasmic binding protein-like II"/>
    <property type="match status" value="1"/>
</dbReference>
<dbReference type="OrthoDB" id="9787902at2"/>
<organism evidence="3 4">
    <name type="scientific">Cereibacter azotoformans</name>
    <dbReference type="NCBI Taxonomy" id="43057"/>
    <lineage>
        <taxon>Bacteria</taxon>
        <taxon>Pseudomonadati</taxon>
        <taxon>Pseudomonadota</taxon>
        <taxon>Alphaproteobacteria</taxon>
        <taxon>Rhodobacterales</taxon>
        <taxon>Paracoccaceae</taxon>
        <taxon>Cereibacter</taxon>
    </lineage>
</organism>
<reference evidence="3 4" key="1">
    <citation type="submission" date="2018-04" db="EMBL/GenBank/DDBJ databases">
        <title>Genomic Encyclopedia of Type Strains, Phase III (KMG-III): the genomes of soil and plant-associated and newly described type strains.</title>
        <authorList>
            <person name="Whitman W."/>
        </authorList>
    </citation>
    <scope>NUCLEOTIDE SEQUENCE [LARGE SCALE GENOMIC DNA]</scope>
    <source>
        <strain evidence="3 4">KA25</strain>
    </source>
</reference>
<dbReference type="CDD" id="cd13640">
    <property type="entry name" value="PBP2_ChoX"/>
    <property type="match status" value="1"/>
</dbReference>
<dbReference type="GO" id="GO:0043190">
    <property type="term" value="C:ATP-binding cassette (ABC) transporter complex"/>
    <property type="evidence" value="ECO:0007669"/>
    <property type="project" value="InterPro"/>
</dbReference>
<keyword evidence="1" id="KW-0732">Signal</keyword>
<accession>A0A2T5KC51</accession>
<dbReference type="AlphaFoldDB" id="A0A2T5KC51"/>
<gene>
    <name evidence="3" type="ORF">C8J28_10356</name>
</gene>
<dbReference type="GO" id="GO:0042597">
    <property type="term" value="C:periplasmic space"/>
    <property type="evidence" value="ECO:0007669"/>
    <property type="project" value="InterPro"/>
</dbReference>
<dbReference type="InterPro" id="IPR017783">
    <property type="entry name" value="ABC_choline_sub-bd"/>
</dbReference>
<proteinExistence type="predicted"/>
<evidence type="ECO:0000313" key="3">
    <source>
        <dbReference type="EMBL" id="PTR19932.1"/>
    </source>
</evidence>
<dbReference type="NCBIfam" id="TIGR03414">
    <property type="entry name" value="ABC_choline_bnd"/>
    <property type="match status" value="1"/>
</dbReference>
<sequence length="308" mass="33456">MTPIRQALLAAASTLALAGPALAQDQCREVTFSDVGWTDITVTTSATRQILEALGYEVEVDILGVPVTYASMDKGDVDVFLGTWLPAQEGAIGPYLEKGTIEEITINLEGTKYTLAVPTYLYDKGLKTYADIASFKDELDGKVYGIEPGNEGNEYLLSLTEAGNPLEGFEVVQSSEQGMLAQVARFYPQEKGVVFLGWEPHPMNATFSLKYLPGGEDFFGEEGVVKTVARKGFKEECPNVTKLLSQQKFSLPMENEIMGKILDDGMEPDAAVLEWLKANPDTIDPWLAGVTTTDGQEGLPVVKQTLGL</sequence>
<evidence type="ECO:0000256" key="1">
    <source>
        <dbReference type="SAM" id="SignalP"/>
    </source>
</evidence>
<name>A0A2T5KC51_9RHOB</name>
<dbReference type="RefSeq" id="WP_108220332.1">
    <property type="nucleotide sequence ID" value="NZ_CP090021.1"/>
</dbReference>
<dbReference type="Gene3D" id="3.40.190.100">
    <property type="entry name" value="Glycine betaine-binding periplasmic protein, domain 2"/>
    <property type="match status" value="1"/>
</dbReference>
<dbReference type="Proteomes" id="UP000244060">
    <property type="component" value="Unassembled WGS sequence"/>
</dbReference>
<evidence type="ECO:0000259" key="2">
    <source>
        <dbReference type="Pfam" id="PF04069"/>
    </source>
</evidence>
<feature type="signal peptide" evidence="1">
    <location>
        <begin position="1"/>
        <end position="23"/>
    </location>
</feature>
<feature type="chain" id="PRO_5015489290" evidence="1">
    <location>
        <begin position="24"/>
        <end position="308"/>
    </location>
</feature>
<dbReference type="GO" id="GO:0015871">
    <property type="term" value="P:choline transport"/>
    <property type="evidence" value="ECO:0007669"/>
    <property type="project" value="InterPro"/>
</dbReference>